<dbReference type="KEGG" id="bmei:Spa11_05070"/>
<keyword evidence="1" id="KW-0805">Transcription regulation</keyword>
<dbReference type="InterPro" id="IPR000792">
    <property type="entry name" value="Tscrpt_reg_LuxR_C"/>
</dbReference>
<feature type="region of interest" description="Disordered" evidence="4">
    <location>
        <begin position="180"/>
        <end position="245"/>
    </location>
</feature>
<organism evidence="6 7">
    <name type="scientific">Botrimarina mediterranea</name>
    <dbReference type="NCBI Taxonomy" id="2528022"/>
    <lineage>
        <taxon>Bacteria</taxon>
        <taxon>Pseudomonadati</taxon>
        <taxon>Planctomycetota</taxon>
        <taxon>Planctomycetia</taxon>
        <taxon>Pirellulales</taxon>
        <taxon>Lacipirellulaceae</taxon>
        <taxon>Botrimarina</taxon>
    </lineage>
</organism>
<dbReference type="SUPFAM" id="SSF46894">
    <property type="entry name" value="C-terminal effector domain of the bipartite response regulators"/>
    <property type="match status" value="1"/>
</dbReference>
<evidence type="ECO:0000256" key="3">
    <source>
        <dbReference type="ARBA" id="ARBA00023163"/>
    </source>
</evidence>
<evidence type="ECO:0000259" key="5">
    <source>
        <dbReference type="PROSITE" id="PS50043"/>
    </source>
</evidence>
<protein>
    <submittedName>
        <fullName evidence="6">Response regulator UvrY</fullName>
    </submittedName>
</protein>
<keyword evidence="7" id="KW-1185">Reference proteome</keyword>
<evidence type="ECO:0000313" key="6">
    <source>
        <dbReference type="EMBL" id="QDV72333.1"/>
    </source>
</evidence>
<evidence type="ECO:0000256" key="1">
    <source>
        <dbReference type="ARBA" id="ARBA00023015"/>
    </source>
</evidence>
<keyword evidence="2" id="KW-0238">DNA-binding</keyword>
<dbReference type="Pfam" id="PF00196">
    <property type="entry name" value="GerE"/>
    <property type="match status" value="1"/>
</dbReference>
<evidence type="ECO:0000256" key="4">
    <source>
        <dbReference type="SAM" id="MobiDB-lite"/>
    </source>
</evidence>
<dbReference type="SMART" id="SM00421">
    <property type="entry name" value="HTH_LUXR"/>
    <property type="match status" value="1"/>
</dbReference>
<dbReference type="Proteomes" id="UP000316426">
    <property type="component" value="Chromosome"/>
</dbReference>
<dbReference type="EMBL" id="CP036349">
    <property type="protein sequence ID" value="QDV72333.1"/>
    <property type="molecule type" value="Genomic_DNA"/>
</dbReference>
<feature type="compositionally biased region" description="Basic and acidic residues" evidence="4">
    <location>
        <begin position="194"/>
        <end position="225"/>
    </location>
</feature>
<feature type="domain" description="HTH luxR-type" evidence="5">
    <location>
        <begin position="112"/>
        <end position="177"/>
    </location>
</feature>
<dbReference type="PANTHER" id="PTHR44688">
    <property type="entry name" value="DNA-BINDING TRANSCRIPTIONAL ACTIVATOR DEVR_DOSR"/>
    <property type="match status" value="1"/>
</dbReference>
<keyword evidence="3" id="KW-0804">Transcription</keyword>
<evidence type="ECO:0000256" key="2">
    <source>
        <dbReference type="ARBA" id="ARBA00023125"/>
    </source>
</evidence>
<dbReference type="AlphaFoldDB" id="A0A518K3F4"/>
<dbReference type="RefSeq" id="WP_145106801.1">
    <property type="nucleotide sequence ID" value="NZ_CP036349.1"/>
</dbReference>
<feature type="compositionally biased region" description="Basic and acidic residues" evidence="4">
    <location>
        <begin position="233"/>
        <end position="245"/>
    </location>
</feature>
<dbReference type="Gene3D" id="1.10.10.10">
    <property type="entry name" value="Winged helix-like DNA-binding domain superfamily/Winged helix DNA-binding domain"/>
    <property type="match status" value="1"/>
</dbReference>
<name>A0A518K3F4_9BACT</name>
<dbReference type="CDD" id="cd06170">
    <property type="entry name" value="LuxR_C_like"/>
    <property type="match status" value="1"/>
</dbReference>
<dbReference type="GO" id="GO:0006355">
    <property type="term" value="P:regulation of DNA-templated transcription"/>
    <property type="evidence" value="ECO:0007669"/>
    <property type="project" value="InterPro"/>
</dbReference>
<dbReference type="InterPro" id="IPR016032">
    <property type="entry name" value="Sig_transdc_resp-reg_C-effctor"/>
</dbReference>
<evidence type="ECO:0000313" key="7">
    <source>
        <dbReference type="Proteomes" id="UP000316426"/>
    </source>
</evidence>
<accession>A0A518K3F4</accession>
<gene>
    <name evidence="6" type="primary">uvrY</name>
    <name evidence="6" type="ORF">Spa11_05070</name>
</gene>
<proteinExistence type="predicted"/>
<dbReference type="GO" id="GO:0003677">
    <property type="term" value="F:DNA binding"/>
    <property type="evidence" value="ECO:0007669"/>
    <property type="project" value="UniProtKB-KW"/>
</dbReference>
<dbReference type="PANTHER" id="PTHR44688:SF16">
    <property type="entry name" value="DNA-BINDING TRANSCRIPTIONAL ACTIVATOR DEVR_DOSR"/>
    <property type="match status" value="1"/>
</dbReference>
<dbReference type="PROSITE" id="PS50043">
    <property type="entry name" value="HTH_LUXR_2"/>
    <property type="match status" value="1"/>
</dbReference>
<dbReference type="PRINTS" id="PR00038">
    <property type="entry name" value="HTHLUXR"/>
</dbReference>
<reference evidence="6 7" key="1">
    <citation type="submission" date="2019-02" db="EMBL/GenBank/DDBJ databases">
        <title>Deep-cultivation of Planctomycetes and their phenomic and genomic characterization uncovers novel biology.</title>
        <authorList>
            <person name="Wiegand S."/>
            <person name="Jogler M."/>
            <person name="Boedeker C."/>
            <person name="Pinto D."/>
            <person name="Vollmers J."/>
            <person name="Rivas-Marin E."/>
            <person name="Kohn T."/>
            <person name="Peeters S.H."/>
            <person name="Heuer A."/>
            <person name="Rast P."/>
            <person name="Oberbeckmann S."/>
            <person name="Bunk B."/>
            <person name="Jeske O."/>
            <person name="Meyerdierks A."/>
            <person name="Storesund J.E."/>
            <person name="Kallscheuer N."/>
            <person name="Luecker S."/>
            <person name="Lage O.M."/>
            <person name="Pohl T."/>
            <person name="Merkel B.J."/>
            <person name="Hornburger P."/>
            <person name="Mueller R.-W."/>
            <person name="Bruemmer F."/>
            <person name="Labrenz M."/>
            <person name="Spormann A.M."/>
            <person name="Op den Camp H."/>
            <person name="Overmann J."/>
            <person name="Amann R."/>
            <person name="Jetten M.S.M."/>
            <person name="Mascher T."/>
            <person name="Medema M.H."/>
            <person name="Devos D.P."/>
            <person name="Kaster A.-K."/>
            <person name="Ovreas L."/>
            <person name="Rohde M."/>
            <person name="Galperin M.Y."/>
            <person name="Jogler C."/>
        </authorList>
    </citation>
    <scope>NUCLEOTIDE SEQUENCE [LARGE SCALE GENOMIC DNA]</scope>
    <source>
        <strain evidence="6 7">Spa11</strain>
    </source>
</reference>
<dbReference type="InterPro" id="IPR036388">
    <property type="entry name" value="WH-like_DNA-bd_sf"/>
</dbReference>
<sequence>MADFSASSRPLRVQVCLDHALDRDAYLARISLEPGFDAVQGPVGANVPDVRLASRCRMDLSTPEIETVVLVASPTSTRPCECCPAIARTVNWSALTQALRKVAGHEEVTRSGGGALSALTRRELEVLRLVGLGKTVNQCAETLGVTPSTIGNHKYRLMRKLGVTTSLQLLRIAVRHGLADLHGPTENGSTNHGPSEHAERCLPEQSHLEQRHLEQGRPEPGHADHGGPTPPARDLDHLGGGVADR</sequence>